<dbReference type="Gene3D" id="3.40.50.410">
    <property type="entry name" value="von Willebrand factor, type A domain"/>
    <property type="match status" value="1"/>
</dbReference>
<dbReference type="SUPFAM" id="SSF53300">
    <property type="entry name" value="vWA-like"/>
    <property type="match status" value="1"/>
</dbReference>
<evidence type="ECO:0000259" key="2">
    <source>
        <dbReference type="PROSITE" id="PS50234"/>
    </source>
</evidence>
<evidence type="ECO:0000313" key="3">
    <source>
        <dbReference type="EMBL" id="AVO48467.1"/>
    </source>
</evidence>
<protein>
    <recommendedName>
        <fullName evidence="2">VWFA domain-containing protein</fullName>
    </recommendedName>
</protein>
<accession>A0A2R3Q9Z8</accession>
<dbReference type="InterPro" id="IPR051928">
    <property type="entry name" value="NorD/CobT"/>
</dbReference>
<feature type="region of interest" description="Disordered" evidence="1">
    <location>
        <begin position="274"/>
        <end position="318"/>
    </location>
</feature>
<dbReference type="CDD" id="cd01454">
    <property type="entry name" value="vWA_norD_type"/>
    <property type="match status" value="1"/>
</dbReference>
<reference evidence="3 4" key="1">
    <citation type="submission" date="2018-03" db="EMBL/GenBank/DDBJ databases">
        <title>Genome sequencing of Melaminivora sp.</title>
        <authorList>
            <person name="Kim S.-J."/>
            <person name="Heo J."/>
            <person name="Ahn J.-H."/>
            <person name="Kwon S.-W."/>
        </authorList>
    </citation>
    <scope>NUCLEOTIDE SEQUENCE [LARGE SCALE GENOMIC DNA]</scope>
    <source>
        <strain evidence="3 4">SC2-9</strain>
    </source>
</reference>
<dbReference type="InterPro" id="IPR036465">
    <property type="entry name" value="vWFA_dom_sf"/>
</dbReference>
<sequence>MAEAEDVITDAARHATIYAQKLWRRHRPAPPGPPVLQLADVAARLDLLVTAALGPGLSLRPAQPPAPPTFLSRWLQRGEPPASTQPLPATDGASIWLPPTWPASQGAEPAAERYRALAMAQAMRALRGAPQRVAQIADPLARALAMLLEAHAADHDLATRLPGMEAPLARLRAAALAERPALARLAAHLRPLEALVQTLLRSPIRQTVALRDAGVTGADADETLLALPASAAQVCARAAALAERLRPAGAPPRQQRWLLADAWLGELRPPAAVASFHAGGGEDDAQDDGAPARAARLQRRPQARERQDDEDDDQGQPGAWMVQTAQPHEQAADPMGLQRPTDRDADTAAEEFADALSELPEARLVATPGKPKEVLLSDDPPEHLARQAHAPDQAAQPAPDTALPYPEWDWRIAAYRPAAATVRLRPAEPGAPEWLATTLDVHRGMLHEVRRRFELLRSRRERVRRQLDGDDIDLEACIEARADFAAGLPLAQRLYRSERLLQRDLALLVLIDVSGSTDAWVAPGRRVIDVAREALLLLSMALEGMGAPFAVQAFSGEGPHGVVVRDVKRFDEAYGQEVALRIAGLEPEHYTRAGAALRHATATLMRQNAAHRLLLLLSDGKPNDIDQYEGRYGLEDMRQATTEARLQGIAPFCLTIDRQAASYLPAVFGAHHYALLPEPQRLPQVLLRWLQRLVAQ</sequence>
<name>A0A2R3Q9Z8_9BURK</name>
<proteinExistence type="predicted"/>
<dbReference type="Proteomes" id="UP000237925">
    <property type="component" value="Chromosome"/>
</dbReference>
<organism evidence="3 4">
    <name type="scientific">Melaminivora suipulveris</name>
    <dbReference type="NCBI Taxonomy" id="2109913"/>
    <lineage>
        <taxon>Bacteria</taxon>
        <taxon>Pseudomonadati</taxon>
        <taxon>Pseudomonadota</taxon>
        <taxon>Betaproteobacteria</taxon>
        <taxon>Burkholderiales</taxon>
        <taxon>Comamonadaceae</taxon>
        <taxon>Melaminivora</taxon>
    </lineage>
</organism>
<dbReference type="Pfam" id="PF00092">
    <property type="entry name" value="VWA"/>
    <property type="match status" value="1"/>
</dbReference>
<dbReference type="AlphaFoldDB" id="A0A2R3Q9Z8"/>
<feature type="region of interest" description="Disordered" evidence="1">
    <location>
        <begin position="327"/>
        <end position="346"/>
    </location>
</feature>
<dbReference type="PANTHER" id="PTHR41248">
    <property type="entry name" value="NORD PROTEIN"/>
    <property type="match status" value="1"/>
</dbReference>
<dbReference type="InterPro" id="IPR002035">
    <property type="entry name" value="VWF_A"/>
</dbReference>
<dbReference type="PANTHER" id="PTHR41248:SF1">
    <property type="entry name" value="NORD PROTEIN"/>
    <property type="match status" value="1"/>
</dbReference>
<dbReference type="RefSeq" id="WP_106682947.1">
    <property type="nucleotide sequence ID" value="NZ_CP027667.1"/>
</dbReference>
<dbReference type="SMART" id="SM00327">
    <property type="entry name" value="VWA"/>
    <property type="match status" value="1"/>
</dbReference>
<dbReference type="KEGG" id="mela:C6568_03720"/>
<feature type="domain" description="VWFA" evidence="2">
    <location>
        <begin position="506"/>
        <end position="690"/>
    </location>
</feature>
<dbReference type="EMBL" id="CP027667">
    <property type="protein sequence ID" value="AVO48467.1"/>
    <property type="molecule type" value="Genomic_DNA"/>
</dbReference>
<evidence type="ECO:0000256" key="1">
    <source>
        <dbReference type="SAM" id="MobiDB-lite"/>
    </source>
</evidence>
<gene>
    <name evidence="3" type="ORF">C6568_03720</name>
</gene>
<dbReference type="OrthoDB" id="9758211at2"/>
<dbReference type="PROSITE" id="PS50234">
    <property type="entry name" value="VWFA"/>
    <property type="match status" value="1"/>
</dbReference>
<feature type="region of interest" description="Disordered" evidence="1">
    <location>
        <begin position="56"/>
        <end position="95"/>
    </location>
</feature>
<keyword evidence="4" id="KW-1185">Reference proteome</keyword>
<evidence type="ECO:0000313" key="4">
    <source>
        <dbReference type="Proteomes" id="UP000237925"/>
    </source>
</evidence>